<feature type="transmembrane region" description="Helical" evidence="5">
    <location>
        <begin position="283"/>
        <end position="303"/>
    </location>
</feature>
<dbReference type="PANTHER" id="PTHR23523:SF2">
    <property type="entry name" value="2-NITROIMIDAZOLE TRANSPORTER"/>
    <property type="match status" value="1"/>
</dbReference>
<comment type="subcellular location">
    <subcellularLocation>
        <location evidence="1">Cell membrane</location>
        <topology evidence="1">Multi-pass membrane protein</topology>
    </subcellularLocation>
</comment>
<feature type="transmembrane region" description="Helical" evidence="5">
    <location>
        <begin position="38"/>
        <end position="58"/>
    </location>
</feature>
<dbReference type="InterPro" id="IPR011701">
    <property type="entry name" value="MFS"/>
</dbReference>
<feature type="transmembrane region" description="Helical" evidence="5">
    <location>
        <begin position="341"/>
        <end position="365"/>
    </location>
</feature>
<dbReference type="PANTHER" id="PTHR23523">
    <property type="match status" value="1"/>
</dbReference>
<feature type="transmembrane region" description="Helical" evidence="5">
    <location>
        <begin position="309"/>
        <end position="329"/>
    </location>
</feature>
<comment type="caution">
    <text evidence="7">The sequence shown here is derived from an EMBL/GenBank/DDBJ whole genome shotgun (WGS) entry which is preliminary data.</text>
</comment>
<protein>
    <submittedName>
        <fullName evidence="7">CynX/NimT family MFS transporter</fullName>
    </submittedName>
</protein>
<keyword evidence="2 5" id="KW-0812">Transmembrane</keyword>
<dbReference type="Gene3D" id="1.20.1250.20">
    <property type="entry name" value="MFS general substrate transporter like domains"/>
    <property type="match status" value="1"/>
</dbReference>
<evidence type="ECO:0000256" key="5">
    <source>
        <dbReference type="SAM" id="Phobius"/>
    </source>
</evidence>
<feature type="transmembrane region" description="Helical" evidence="5">
    <location>
        <begin position="91"/>
        <end position="116"/>
    </location>
</feature>
<evidence type="ECO:0000313" key="7">
    <source>
        <dbReference type="EMBL" id="GAA1930863.1"/>
    </source>
</evidence>
<accession>A0ABN2PSA5</accession>
<dbReference type="InterPro" id="IPR020846">
    <property type="entry name" value="MFS_dom"/>
</dbReference>
<evidence type="ECO:0000256" key="3">
    <source>
        <dbReference type="ARBA" id="ARBA00022989"/>
    </source>
</evidence>
<reference evidence="7 8" key="1">
    <citation type="journal article" date="2019" name="Int. J. Syst. Evol. Microbiol.">
        <title>The Global Catalogue of Microorganisms (GCM) 10K type strain sequencing project: providing services to taxonomists for standard genome sequencing and annotation.</title>
        <authorList>
            <consortium name="The Broad Institute Genomics Platform"/>
            <consortium name="The Broad Institute Genome Sequencing Center for Infectious Disease"/>
            <person name="Wu L."/>
            <person name="Ma J."/>
        </authorList>
    </citation>
    <scope>NUCLEOTIDE SEQUENCE [LARGE SCALE GENOMIC DNA]</scope>
    <source>
        <strain evidence="7 8">JCM 14900</strain>
    </source>
</reference>
<feature type="domain" description="Major facilitator superfamily (MFS) profile" evidence="6">
    <location>
        <begin position="1"/>
        <end position="400"/>
    </location>
</feature>
<evidence type="ECO:0000313" key="8">
    <source>
        <dbReference type="Proteomes" id="UP001501343"/>
    </source>
</evidence>
<feature type="transmembrane region" description="Helical" evidence="5">
    <location>
        <begin position="128"/>
        <end position="154"/>
    </location>
</feature>
<proteinExistence type="predicted"/>
<dbReference type="Pfam" id="PF07690">
    <property type="entry name" value="MFS_1"/>
    <property type="match status" value="1"/>
</dbReference>
<dbReference type="EMBL" id="BAAAOF010000004">
    <property type="protein sequence ID" value="GAA1930863.1"/>
    <property type="molecule type" value="Genomic_DNA"/>
</dbReference>
<feature type="transmembrane region" description="Helical" evidence="5">
    <location>
        <begin position="253"/>
        <end position="276"/>
    </location>
</feature>
<dbReference type="InterPro" id="IPR052524">
    <property type="entry name" value="MFS_Cyanate_Porter"/>
</dbReference>
<dbReference type="InterPro" id="IPR036259">
    <property type="entry name" value="MFS_trans_sf"/>
</dbReference>
<keyword evidence="3 5" id="KW-1133">Transmembrane helix</keyword>
<feature type="transmembrane region" description="Helical" evidence="5">
    <location>
        <begin position="65"/>
        <end position="85"/>
    </location>
</feature>
<evidence type="ECO:0000256" key="2">
    <source>
        <dbReference type="ARBA" id="ARBA00022692"/>
    </source>
</evidence>
<evidence type="ECO:0000256" key="4">
    <source>
        <dbReference type="ARBA" id="ARBA00023136"/>
    </source>
</evidence>
<name>A0ABN2PSA5_9MICO</name>
<evidence type="ECO:0000256" key="1">
    <source>
        <dbReference type="ARBA" id="ARBA00004651"/>
    </source>
</evidence>
<dbReference type="PROSITE" id="PS50850">
    <property type="entry name" value="MFS"/>
    <property type="match status" value="1"/>
</dbReference>
<sequence>MWWRLCVGLVCFAFVLRAPFVAVAPIAGDIGADLNWDAATVGLLTGLPALCFAVLTPFAARAVGLLGPNLAISTTILGVGIGVIVRSSGDTAAALVGTILIGAFIAVGNIAVPVVVRRDVAPDRVDVTSGMFTAALNLGSMITSALTAPLALLWGWRVALAFWCVLVVLAAVTWILAVGLRPAFRRRAVRFASPGPNACPRTNASPRPASRGWWWHRTAVTLALAFAGQSFVYFGLTAWLPAILREEVGMTPIGAGAAAGVLQIAAVPGALVAPWLQRRLGMFGALLALEALYVIGPVGLLVASESWAVWMSLSGFAQGGGYTLLFTLVVRVSRDEDQVRVLAAVTQGIGYVAAASAPSLIGALWSTSGAWTAPLVVFIGAAVVCAVSAVLSVAIAGEHGRFPPARGHPA</sequence>
<keyword evidence="8" id="KW-1185">Reference proteome</keyword>
<dbReference type="Proteomes" id="UP001501343">
    <property type="component" value="Unassembled WGS sequence"/>
</dbReference>
<gene>
    <name evidence="7" type="ORF">GCM10009775_23680</name>
</gene>
<feature type="transmembrane region" description="Helical" evidence="5">
    <location>
        <begin position="160"/>
        <end position="180"/>
    </location>
</feature>
<keyword evidence="4 5" id="KW-0472">Membrane</keyword>
<evidence type="ECO:0000259" key="6">
    <source>
        <dbReference type="PROSITE" id="PS50850"/>
    </source>
</evidence>
<feature type="transmembrane region" description="Helical" evidence="5">
    <location>
        <begin position="219"/>
        <end position="241"/>
    </location>
</feature>
<feature type="transmembrane region" description="Helical" evidence="5">
    <location>
        <begin position="371"/>
        <end position="396"/>
    </location>
</feature>
<dbReference type="SUPFAM" id="SSF103473">
    <property type="entry name" value="MFS general substrate transporter"/>
    <property type="match status" value="1"/>
</dbReference>
<organism evidence="7 8">
    <name type="scientific">Microbacterium aoyamense</name>
    <dbReference type="NCBI Taxonomy" id="344166"/>
    <lineage>
        <taxon>Bacteria</taxon>
        <taxon>Bacillati</taxon>
        <taxon>Actinomycetota</taxon>
        <taxon>Actinomycetes</taxon>
        <taxon>Micrococcales</taxon>
        <taxon>Microbacteriaceae</taxon>
        <taxon>Microbacterium</taxon>
    </lineage>
</organism>